<feature type="domain" description="PKD/Chitinase" evidence="2">
    <location>
        <begin position="1269"/>
        <end position="1361"/>
    </location>
</feature>
<feature type="domain" description="PKD/Chitinase" evidence="2">
    <location>
        <begin position="1060"/>
        <end position="1151"/>
    </location>
</feature>
<dbReference type="InterPro" id="IPR022409">
    <property type="entry name" value="PKD/Chitinase_dom"/>
</dbReference>
<proteinExistence type="predicted"/>
<sequence length="1867" mass="201165">MKKRIKQGVSWILVFMMILTSMPLNVWAEDSGITTMETNGTFTWTTVDGGVEITAYSFADGGPTVEIPDTLGGKKVVGIGSNVFKGLAITSINFPDYLLYLKDGVFYDCDVLVEIELPSTLTAIYSTEGNPTFGNCSNLLRVSIPKSVTIMEGYGMFKDSLLVELYGESPSTAKDYAMEANPEIPFNVIEFLTVDEFLVSPDTEIGVGNPVTLTSAVSGGTGTIKYDFFWDLISYDGTESTGTIAMDTASNAVNFPPTLAGTYTFYVRATDGSGKTALKAVSGYKVTNEPVIAENGFKASKVSPQYYDSEILLTVETVADTGSGTLNYRFYYTSGEVSQELGNSATPQATFTPSQPGIYNLYVEVTDQQGLIAKSEMLNYTIVDDLAVKSFTASPDNSQAHAIGTEILLNAEGSGGKTAYQYRFSALHEDGEEILIQDFSTAATANFTPTKAGYYDLILELKNGSGRIIEETIENFEIVPVVALSAAKADGSPAYVWDEVSLTTNITGAKAGYVYSYYYTLGSDSTKIPIVSKVAETTQAFNLPSAGNYQFYVEVYENDVMVASATSNTVTVLPKPEVTLKSDKTSPQNRNTTIKFTATASGGKGPYTYQFSCDRDGESVYKGVAMATNNFSLPLVEAGEYTVTVVASDANGIQTEAESLVFIIQDNPLVQLTTDRDEESLHYAGDEVILQADVEGGTAPFTYHFYYKLGTKTVELTDPQVDGSAASISVTPSVAGTYTYLVEVTDQTGLKTTATKTGYKVLSAVATKSFVTDKLSGQNVNTPIKLTANGSGGKTPYTYKFSYQLDGSSPVELDQKALPTTNTVLFTPTQVGNYTLKVEITDDNGNGQTTTETIENYKIVNGPVIGEITAVNSNDPGAAIYVNDPILITAVLQEGTGTGSIQYRFTIKNGSNVVKTVTQTDDNSFEFTPTTAGTYSVVVDVSDADQLIASRTLKNVVVLKTLTAVLKTDKASGTSINSAIKLSASAAGGKSPYSYTFEWEDALGTTATIQEDSIVKTAVLTFNNPENVGFYTLRVTVTDANGIKVVSELPNYQIKNPPIINEFSTNPVKGTPVYPGKEITLKADVAEGSGENALEYAFYVNGSTEKLPDNDGDPSDVIYTPLSGGSYTFEVVVSDGVSSVRKKITGYKVNTGLEVTSLKASKTSGLIIGDTIRLTAAGKGGVSPYTYQFSYKIEDDEGHVIKAQTDIDSANPSLKSIDFSLTEAGNYTFFVEITDKNGAVSLNTIEKTLALTVTDPPIITGLTVTDPEAEEPQPSLTSSYVKEAINLTATKKTGAGGDNLTYTFGYKVGSKSGTIDAANVTGNVASFTPNIAGTYTFYVSAKDEDSGLTSETYTLSKFVVFRTFGVKSLKTNKPSGQDINTEIKLTATPDGGKAPFTYTFYQKLRENEADTIDEADYAACLIPSDKTKNYATFKPETEGTYILLVKITDANGIASTESIDFDVYNPPVVSLTTNKTGLPVYAGDSVELTATVASNTGIGEMSYLFYWTKGTVTEYMDTKSTADLRIANADFVPDQAGTYNLFVEVTDDNYATTTAKIGSFKVLGNVGVKSLVVDKKTPQNVGTTIKLTATGIGGKTPYKYQFYYKLDSENDEDDVETWTKIGSSTTSRYISYRPMKPGLYSFGVVVTDANNLISNIDGDGATLMEYQVIDPPIIRRFSVSPTGKQYEGEDVTLTTSVTGGSGDYNYEFAYQRGSEEPVTITETADATPGIISFKLDEVGTYQFFVKVTDNKNEDVTSNTTEKTIDSYAVIKKASIKDFLISKTSMALGSSVRLSATGQDGIKPYFYQFSMKKEGDSEETIIRAFSTTYYYTYKPPTAGNYTFYVDIKDSKNETISRSEVTNSLAVTE</sequence>
<feature type="domain" description="PKD/Chitinase" evidence="2">
    <location>
        <begin position="1775"/>
        <end position="1865"/>
    </location>
</feature>
<reference evidence="3 4" key="1">
    <citation type="submission" date="2015-09" db="EMBL/GenBank/DDBJ databases">
        <title>Genome sequence of Acetobacterium wieringae DSM 1911.</title>
        <authorList>
            <person name="Poehlein A."/>
            <person name="Bengelsdorf F.R."/>
            <person name="Schiel-Bengelsdorf B."/>
            <person name="Duerre P."/>
            <person name="Daniel R."/>
        </authorList>
    </citation>
    <scope>NUCLEOTIDE SEQUENCE [LARGE SCALE GENOMIC DNA]</scope>
    <source>
        <strain evidence="3 4">DSM 1911</strain>
    </source>
</reference>
<feature type="domain" description="PKD/Chitinase" evidence="2">
    <location>
        <begin position="1366"/>
        <end position="1466"/>
    </location>
</feature>
<comment type="caution">
    <text evidence="3">The sequence shown here is derived from an EMBL/GenBank/DDBJ whole genome shotgun (WGS) entry which is preliminary data.</text>
</comment>
<keyword evidence="1" id="KW-0732">Signal</keyword>
<gene>
    <name evidence="3" type="ORF">ACWI_24910</name>
</gene>
<evidence type="ECO:0000313" key="3">
    <source>
        <dbReference type="EMBL" id="OFV69852.1"/>
    </source>
</evidence>
<dbReference type="RefSeq" id="WP_070371769.1">
    <property type="nucleotide sequence ID" value="NZ_LKEU01000035.1"/>
</dbReference>
<feature type="domain" description="PKD/Chitinase" evidence="2">
    <location>
        <begin position="1674"/>
        <end position="1762"/>
    </location>
</feature>
<name>A0A1F2PG60_9FIRM</name>
<feature type="domain" description="PKD/Chitinase" evidence="2">
    <location>
        <begin position="768"/>
        <end position="859"/>
    </location>
</feature>
<dbReference type="Gene3D" id="3.80.10.10">
    <property type="entry name" value="Ribonuclease Inhibitor"/>
    <property type="match status" value="1"/>
</dbReference>
<evidence type="ECO:0000256" key="1">
    <source>
        <dbReference type="SAM" id="SignalP"/>
    </source>
</evidence>
<dbReference type="InterPro" id="IPR035986">
    <property type="entry name" value="PKD_dom_sf"/>
</dbReference>
<dbReference type="InterPro" id="IPR013783">
    <property type="entry name" value="Ig-like_fold"/>
</dbReference>
<organism evidence="3 4">
    <name type="scientific">Acetobacterium wieringae</name>
    <dbReference type="NCBI Taxonomy" id="52694"/>
    <lineage>
        <taxon>Bacteria</taxon>
        <taxon>Bacillati</taxon>
        <taxon>Bacillota</taxon>
        <taxon>Clostridia</taxon>
        <taxon>Eubacteriales</taxon>
        <taxon>Eubacteriaceae</taxon>
        <taxon>Acetobacterium</taxon>
    </lineage>
</organism>
<protein>
    <submittedName>
        <fullName evidence="3">Y_Y_Y domain protein</fullName>
    </submittedName>
</protein>
<feature type="domain" description="PKD/Chitinase" evidence="2">
    <location>
        <begin position="963"/>
        <end position="1051"/>
    </location>
</feature>
<accession>A0A1F2PG60</accession>
<dbReference type="SMART" id="SM00089">
    <property type="entry name" value="PKD"/>
    <property type="match status" value="12"/>
</dbReference>
<feature type="domain" description="PKD/Chitinase" evidence="2">
    <location>
        <begin position="577"/>
        <end position="662"/>
    </location>
</feature>
<dbReference type="OrthoDB" id="1776083at2"/>
<dbReference type="EMBL" id="LKEU01000035">
    <property type="protein sequence ID" value="OFV69852.1"/>
    <property type="molecule type" value="Genomic_DNA"/>
</dbReference>
<dbReference type="InterPro" id="IPR032675">
    <property type="entry name" value="LRR_dom_sf"/>
</dbReference>
<dbReference type="STRING" id="52694.ACWI_24910"/>
<dbReference type="Gene3D" id="2.60.40.10">
    <property type="entry name" value="Immunoglobulins"/>
    <property type="match status" value="3"/>
</dbReference>
<dbReference type="InterPro" id="IPR026906">
    <property type="entry name" value="LRR_5"/>
</dbReference>
<dbReference type="Pfam" id="PF13306">
    <property type="entry name" value="LRR_5"/>
    <property type="match status" value="1"/>
</dbReference>
<dbReference type="Proteomes" id="UP000176244">
    <property type="component" value="Unassembled WGS sequence"/>
</dbReference>
<feature type="domain" description="PKD/Chitinase" evidence="2">
    <location>
        <begin position="196"/>
        <end position="288"/>
    </location>
</feature>
<feature type="domain" description="PKD/Chitinase" evidence="2">
    <location>
        <begin position="302"/>
        <end position="384"/>
    </location>
</feature>
<dbReference type="SUPFAM" id="SSF49299">
    <property type="entry name" value="PKD domain"/>
    <property type="match status" value="2"/>
</dbReference>
<feature type="chain" id="PRO_5009478277" evidence="1">
    <location>
        <begin position="29"/>
        <end position="1867"/>
    </location>
</feature>
<evidence type="ECO:0000259" key="2">
    <source>
        <dbReference type="SMART" id="SM00089"/>
    </source>
</evidence>
<feature type="domain" description="PKD/Chitinase" evidence="2">
    <location>
        <begin position="388"/>
        <end position="480"/>
    </location>
</feature>
<feature type="signal peptide" evidence="1">
    <location>
        <begin position="1"/>
        <end position="28"/>
    </location>
</feature>
<feature type="domain" description="PKD/Chitinase" evidence="2">
    <location>
        <begin position="877"/>
        <end position="960"/>
    </location>
</feature>
<evidence type="ECO:0000313" key="4">
    <source>
        <dbReference type="Proteomes" id="UP000176244"/>
    </source>
</evidence>